<keyword evidence="3" id="KW-1185">Reference proteome</keyword>
<proteinExistence type="predicted"/>
<organism evidence="2 3">
    <name type="scientific">Streptomyces albus (strain ATCC 21838 / DSM 41398 / FERM P-419 / JCM 4703 / NBRC 107858)</name>
    <dbReference type="NCBI Taxonomy" id="1081613"/>
    <lineage>
        <taxon>Bacteria</taxon>
        <taxon>Bacillati</taxon>
        <taxon>Actinomycetota</taxon>
        <taxon>Actinomycetes</taxon>
        <taxon>Kitasatosporales</taxon>
        <taxon>Streptomycetaceae</taxon>
        <taxon>Streptomyces</taxon>
    </lineage>
</organism>
<feature type="region of interest" description="Disordered" evidence="1">
    <location>
        <begin position="1"/>
        <end position="53"/>
    </location>
</feature>
<accession>A0A0B5F4J9</accession>
<evidence type="ECO:0000313" key="2">
    <source>
        <dbReference type="EMBL" id="AJE86520.1"/>
    </source>
</evidence>
<evidence type="ECO:0000313" key="3">
    <source>
        <dbReference type="Proteomes" id="UP000031523"/>
    </source>
</evidence>
<dbReference type="Proteomes" id="UP000031523">
    <property type="component" value="Chromosome"/>
</dbReference>
<reference evidence="2 3" key="1">
    <citation type="submission" date="2015-01" db="EMBL/GenBank/DDBJ databases">
        <title>Enhanced salinomycin production by adjusting the supply of polyketide extender units in Streptomyce albus DSM 41398.</title>
        <authorList>
            <person name="Lu C."/>
        </authorList>
    </citation>
    <scope>NUCLEOTIDE SEQUENCE [LARGE SCALE GENOMIC DNA]</scope>
    <source>
        <strain evidence="3">ATCC 21838 / DSM 41398 / FERM P-419 / JCM 4703 / NBRC 107858</strain>
    </source>
</reference>
<dbReference type="AlphaFoldDB" id="A0A0B5F4J9"/>
<feature type="compositionally biased region" description="Basic and acidic residues" evidence="1">
    <location>
        <begin position="25"/>
        <end position="34"/>
    </location>
</feature>
<sequence>MPHRFFRATPGSESDVVRGSISLKKGREQDRSTPGEEAAGTSQSAFAKGTVLL</sequence>
<dbReference type="KEGG" id="sals:SLNWT_6144"/>
<evidence type="ECO:0000256" key="1">
    <source>
        <dbReference type="SAM" id="MobiDB-lite"/>
    </source>
</evidence>
<gene>
    <name evidence="2" type="ORF">SLNWT_6144</name>
</gene>
<protein>
    <submittedName>
        <fullName evidence="2">Uncharacterized protein</fullName>
    </submittedName>
</protein>
<dbReference type="EMBL" id="CP010519">
    <property type="protein sequence ID" value="AJE86520.1"/>
    <property type="molecule type" value="Genomic_DNA"/>
</dbReference>
<name>A0A0B5F4J9_STRA4</name>